<dbReference type="STRING" id="1802401.A3B21_04010"/>
<reference evidence="6 7" key="1">
    <citation type="journal article" date="2016" name="Nat. Commun.">
        <title>Thousands of microbial genomes shed light on interconnected biogeochemical processes in an aquifer system.</title>
        <authorList>
            <person name="Anantharaman K."/>
            <person name="Brown C.T."/>
            <person name="Hug L.A."/>
            <person name="Sharon I."/>
            <person name="Castelle C.J."/>
            <person name="Probst A.J."/>
            <person name="Thomas B.C."/>
            <person name="Singh A."/>
            <person name="Wilkins M.J."/>
            <person name="Karaoz U."/>
            <person name="Brodie E.L."/>
            <person name="Williams K.H."/>
            <person name="Hubbard S.S."/>
            <person name="Banfield J.F."/>
        </authorList>
    </citation>
    <scope>NUCLEOTIDE SEQUENCE [LARGE SCALE GENOMIC DNA]</scope>
</reference>
<dbReference type="AlphaFoldDB" id="A0A1F7UTC3"/>
<dbReference type="GO" id="GO:0005840">
    <property type="term" value="C:ribosome"/>
    <property type="evidence" value="ECO:0007669"/>
    <property type="project" value="UniProtKB-KW"/>
</dbReference>
<evidence type="ECO:0000256" key="5">
    <source>
        <dbReference type="RuleBase" id="RU003910"/>
    </source>
</evidence>
<dbReference type="EMBL" id="MGEJ01000005">
    <property type="protein sequence ID" value="OGL81506.1"/>
    <property type="molecule type" value="Genomic_DNA"/>
</dbReference>
<dbReference type="HAMAP" id="MF_00270">
    <property type="entry name" value="Ribosomal_bS18"/>
    <property type="match status" value="1"/>
</dbReference>
<protein>
    <recommendedName>
        <fullName evidence="4">Small ribosomal subunit protein bS18</fullName>
    </recommendedName>
</protein>
<evidence type="ECO:0000313" key="7">
    <source>
        <dbReference type="Proteomes" id="UP000176897"/>
    </source>
</evidence>
<dbReference type="PRINTS" id="PR00974">
    <property type="entry name" value="RIBOSOMALS18"/>
</dbReference>
<dbReference type="InterPro" id="IPR001648">
    <property type="entry name" value="Ribosomal_bS18"/>
</dbReference>
<evidence type="ECO:0000256" key="3">
    <source>
        <dbReference type="ARBA" id="ARBA00023274"/>
    </source>
</evidence>
<keyword evidence="3 4" id="KW-0687">Ribonucleoprotein</keyword>
<dbReference type="Proteomes" id="UP000176897">
    <property type="component" value="Unassembled WGS sequence"/>
</dbReference>
<comment type="subunit">
    <text evidence="4">Part of the 30S ribosomal subunit. Forms a tight heterodimer with protein bS6.</text>
</comment>
<gene>
    <name evidence="4" type="primary">rpsR</name>
    <name evidence="6" type="ORF">A3B21_04010</name>
</gene>
<keyword evidence="2 4" id="KW-0689">Ribosomal protein</keyword>
<keyword evidence="4" id="KW-0694">RNA-binding</keyword>
<dbReference type="PANTHER" id="PTHR13479:SF40">
    <property type="entry name" value="SMALL RIBOSOMAL SUBUNIT PROTEIN BS18M"/>
    <property type="match status" value="1"/>
</dbReference>
<dbReference type="GO" id="GO:0070181">
    <property type="term" value="F:small ribosomal subunit rRNA binding"/>
    <property type="evidence" value="ECO:0007669"/>
    <property type="project" value="TreeGrafter"/>
</dbReference>
<sequence>MASIQEKPCYFCVNNSTGPDFKDVNLLKRFVSAGMKIMPQRRSGLCAKHQRKVARAIKHARTLALMPYMPE</sequence>
<dbReference type="GO" id="GO:0006412">
    <property type="term" value="P:translation"/>
    <property type="evidence" value="ECO:0007669"/>
    <property type="project" value="UniProtKB-UniRule"/>
</dbReference>
<dbReference type="GO" id="GO:0003735">
    <property type="term" value="F:structural constituent of ribosome"/>
    <property type="evidence" value="ECO:0007669"/>
    <property type="project" value="InterPro"/>
</dbReference>
<dbReference type="GO" id="GO:1990904">
    <property type="term" value="C:ribonucleoprotein complex"/>
    <property type="evidence" value="ECO:0007669"/>
    <property type="project" value="UniProtKB-KW"/>
</dbReference>
<keyword evidence="4" id="KW-0699">rRNA-binding</keyword>
<dbReference type="Gene3D" id="4.10.640.10">
    <property type="entry name" value="Ribosomal protein S18"/>
    <property type="match status" value="1"/>
</dbReference>
<dbReference type="InterPro" id="IPR036870">
    <property type="entry name" value="Ribosomal_bS18_sf"/>
</dbReference>
<evidence type="ECO:0000256" key="2">
    <source>
        <dbReference type="ARBA" id="ARBA00022980"/>
    </source>
</evidence>
<organism evidence="6 7">
    <name type="scientific">Candidatus Uhrbacteria bacterium RIFCSPLOWO2_01_FULL_47_24</name>
    <dbReference type="NCBI Taxonomy" id="1802401"/>
    <lineage>
        <taxon>Bacteria</taxon>
        <taxon>Candidatus Uhriibacteriota</taxon>
    </lineage>
</organism>
<comment type="similarity">
    <text evidence="1 4 5">Belongs to the bacterial ribosomal protein bS18 family.</text>
</comment>
<dbReference type="NCBIfam" id="TIGR00165">
    <property type="entry name" value="S18"/>
    <property type="match status" value="1"/>
</dbReference>
<comment type="function">
    <text evidence="4">Binds as a heterodimer with protein bS6 to the central domain of the 16S rRNA, where it helps stabilize the platform of the 30S subunit.</text>
</comment>
<evidence type="ECO:0000313" key="6">
    <source>
        <dbReference type="EMBL" id="OGL81506.1"/>
    </source>
</evidence>
<evidence type="ECO:0000256" key="1">
    <source>
        <dbReference type="ARBA" id="ARBA00005589"/>
    </source>
</evidence>
<comment type="caution">
    <text evidence="6">The sequence shown here is derived from an EMBL/GenBank/DDBJ whole genome shotgun (WGS) entry which is preliminary data.</text>
</comment>
<dbReference type="PANTHER" id="PTHR13479">
    <property type="entry name" value="30S RIBOSOMAL PROTEIN S18"/>
    <property type="match status" value="1"/>
</dbReference>
<accession>A0A1F7UTC3</accession>
<evidence type="ECO:0000256" key="4">
    <source>
        <dbReference type="HAMAP-Rule" id="MF_00270"/>
    </source>
</evidence>
<dbReference type="Pfam" id="PF01084">
    <property type="entry name" value="Ribosomal_S18"/>
    <property type="match status" value="1"/>
</dbReference>
<name>A0A1F7UTC3_9BACT</name>
<proteinExistence type="inferred from homology"/>
<dbReference type="SUPFAM" id="SSF46911">
    <property type="entry name" value="Ribosomal protein S18"/>
    <property type="match status" value="1"/>
</dbReference>